<dbReference type="Gene3D" id="2.180.10.10">
    <property type="entry name" value="RHS repeat-associated core"/>
    <property type="match status" value="1"/>
</dbReference>
<keyword evidence="2" id="KW-1185">Reference proteome</keyword>
<gene>
    <name evidence="1" type="ORF">DBX24_05790</name>
</gene>
<evidence type="ECO:0000313" key="2">
    <source>
        <dbReference type="Proteomes" id="UP000464318"/>
    </source>
</evidence>
<name>A0A6P1QWG7_9FLAO</name>
<dbReference type="AlphaFoldDB" id="A0A6P1QWG7"/>
<dbReference type="PANTHER" id="PTHR32305:SF15">
    <property type="entry name" value="PROTEIN RHSA-RELATED"/>
    <property type="match status" value="1"/>
</dbReference>
<dbReference type="InterPro" id="IPR050708">
    <property type="entry name" value="T6SS_VgrG/RHS"/>
</dbReference>
<sequence>MTQHTEYIAFGEVLFEEHSTSKTMPYLFNGKELDSETNLTYFGARYLDMKTSLWLNTDPLSGYNPIQETEHYIDGQHNNGVFNPMNHNTYGYTYNNPIIYIDPNGKQNYFAIKQKAEKLITHSSAAGLGASHAVASAFSLGLGDLFNLTEPPKGMTKEYLISYYAGRAIADIAMILKGGEIASTGGSVALATGAETAGVGVIVGGGTAAYGGGVALTGSVDLAQSIVELGNLGIDLYEANSQKGGGIGSKKSKSGDKMGTNTQANKQIDDVARKYKINRKEFGKYIEKLKKNEGRGGADNYSWRELEDIAKKYSEK</sequence>
<dbReference type="KEGG" id="bcad:DBX24_05790"/>
<dbReference type="EMBL" id="CP029149">
    <property type="protein sequence ID" value="QHN66125.1"/>
    <property type="molecule type" value="Genomic_DNA"/>
</dbReference>
<evidence type="ECO:0000313" key="1">
    <source>
        <dbReference type="EMBL" id="QHN66125.1"/>
    </source>
</evidence>
<dbReference type="NCBIfam" id="TIGR03696">
    <property type="entry name" value="Rhs_assc_core"/>
    <property type="match status" value="1"/>
</dbReference>
<dbReference type="PANTHER" id="PTHR32305">
    <property type="match status" value="1"/>
</dbReference>
<proteinExistence type="predicted"/>
<accession>A0A6P1QWG7</accession>
<dbReference type="OrthoDB" id="1367325at2"/>
<dbReference type="Proteomes" id="UP000464318">
    <property type="component" value="Chromosome"/>
</dbReference>
<reference evidence="1 2" key="1">
    <citation type="submission" date="2018-04" db="EMBL/GenBank/DDBJ databases">
        <title>Characteristic and Complete Genome Sequencing of A Novel Member of Infective Endocarditis Causative Bacteria: Bergeyella cardium QL-PH.</title>
        <authorList>
            <person name="Pan H."/>
            <person name="Sun E."/>
            <person name="Zhang Y."/>
        </authorList>
    </citation>
    <scope>NUCLEOTIDE SEQUENCE [LARGE SCALE GENOMIC DNA]</scope>
    <source>
        <strain evidence="1 2">HPQL</strain>
    </source>
</reference>
<organism evidence="1 2">
    <name type="scientific">Bergeyella cardium</name>
    <dbReference type="NCBI Taxonomy" id="1585976"/>
    <lineage>
        <taxon>Bacteria</taxon>
        <taxon>Pseudomonadati</taxon>
        <taxon>Bacteroidota</taxon>
        <taxon>Flavobacteriia</taxon>
        <taxon>Flavobacteriales</taxon>
        <taxon>Weeksellaceae</taxon>
        <taxon>Bergeyella</taxon>
    </lineage>
</organism>
<dbReference type="InterPro" id="IPR022385">
    <property type="entry name" value="Rhs_assc_core"/>
</dbReference>
<protein>
    <submittedName>
        <fullName evidence="1">Uncharacterized protein</fullName>
    </submittedName>
</protein>